<dbReference type="AlphaFoldDB" id="A0A011QNV8"/>
<dbReference type="Gene3D" id="2.50.20.10">
    <property type="entry name" value="Lipoprotein localisation LolA/LolB/LppX"/>
    <property type="match status" value="1"/>
</dbReference>
<evidence type="ECO:0000313" key="5">
    <source>
        <dbReference type="Proteomes" id="UP000022141"/>
    </source>
</evidence>
<evidence type="ECO:0000259" key="3">
    <source>
        <dbReference type="Pfam" id="PF17131"/>
    </source>
</evidence>
<gene>
    <name evidence="4" type="ORF">AW11_00638</name>
</gene>
<dbReference type="eggNOG" id="COG2834">
    <property type="taxonomic scope" value="Bacteria"/>
</dbReference>
<feature type="signal peptide" evidence="2">
    <location>
        <begin position="1"/>
        <end position="28"/>
    </location>
</feature>
<sequence>MESMTIRHSGVKTALALLLLTFSAWSAAAPAATPAQEDPGNEAMARMIVQKADEVRFPADSFQVDVAITTTTNGDNPDVHKYRVLSKGNTNSVVMVTEPASERGQIILMKGRDLWIFMPEVSQPIRLALSQRLTGQVANGDLARANFAADYNPKLLRSEKIGDDSYFVLELIGVDRGVTYQRVLYWVREKDSWPYRAEFYSLSNRLLKTCKYENYQTMEGRKRPTRLVMEDALRGGEQSVLEYGSMKLRDLPDKIFTKDYLKKLD</sequence>
<dbReference type="PIRSF" id="PIRSF028205">
    <property type="entry name" value="UCP028205"/>
    <property type="match status" value="1"/>
</dbReference>
<dbReference type="InterPro" id="IPR029046">
    <property type="entry name" value="LolA/LolB/LppX"/>
</dbReference>
<keyword evidence="1 2" id="KW-0732">Signal</keyword>
<reference evidence="4" key="1">
    <citation type="submission" date="2014-02" db="EMBL/GenBank/DDBJ databases">
        <title>Expanding our view of genomic diversity in Candidatus Accumulibacter clades.</title>
        <authorList>
            <person name="Skennerton C.T."/>
            <person name="Barr J.J."/>
            <person name="Slater F.R."/>
            <person name="Bond P.L."/>
            <person name="Tyson G.W."/>
        </authorList>
    </citation>
    <scope>NUCLEOTIDE SEQUENCE [LARGE SCALE GENOMIC DNA]</scope>
</reference>
<name>A0A011QNV8_ACCRE</name>
<comment type="caution">
    <text evidence="4">The sequence shown here is derived from an EMBL/GenBank/DDBJ whole genome shotgun (WGS) entry which is preliminary data.</text>
</comment>
<dbReference type="STRING" id="1454004.AW11_00638"/>
<feature type="chain" id="PRO_5001461799" evidence="2">
    <location>
        <begin position="29"/>
        <end position="265"/>
    </location>
</feature>
<dbReference type="Proteomes" id="UP000022141">
    <property type="component" value="Unassembled WGS sequence"/>
</dbReference>
<dbReference type="EMBL" id="JEMY01000004">
    <property type="protein sequence ID" value="EXI90780.1"/>
    <property type="molecule type" value="Genomic_DNA"/>
</dbReference>
<evidence type="ECO:0000256" key="1">
    <source>
        <dbReference type="ARBA" id="ARBA00022729"/>
    </source>
</evidence>
<dbReference type="SUPFAM" id="SSF89392">
    <property type="entry name" value="Prokaryotic lipoproteins and lipoprotein localization factors"/>
    <property type="match status" value="1"/>
</dbReference>
<keyword evidence="5" id="KW-1185">Reference proteome</keyword>
<protein>
    <submittedName>
        <fullName evidence="4">Outer membrane lipoprotein-sorting protein</fullName>
    </submittedName>
</protein>
<feature type="domain" description="Uncharacterized protein TP-0789" evidence="3">
    <location>
        <begin position="88"/>
        <end position="263"/>
    </location>
</feature>
<proteinExistence type="predicted"/>
<dbReference type="Pfam" id="PF17131">
    <property type="entry name" value="LolA_like"/>
    <property type="match status" value="1"/>
</dbReference>
<keyword evidence="4" id="KW-0449">Lipoprotein</keyword>
<dbReference type="InterPro" id="IPR011220">
    <property type="entry name" value="UCP028205"/>
</dbReference>
<dbReference type="CDD" id="cd16329">
    <property type="entry name" value="LolA_like"/>
    <property type="match status" value="1"/>
</dbReference>
<dbReference type="InterPro" id="IPR033399">
    <property type="entry name" value="TP_0789-like"/>
</dbReference>
<organism evidence="4 5">
    <name type="scientific">Accumulibacter regalis</name>
    <dbReference type="NCBI Taxonomy" id="522306"/>
    <lineage>
        <taxon>Bacteria</taxon>
        <taxon>Pseudomonadati</taxon>
        <taxon>Pseudomonadota</taxon>
        <taxon>Betaproteobacteria</taxon>
        <taxon>Candidatus Accumulibacter</taxon>
    </lineage>
</organism>
<dbReference type="PATRIC" id="fig|1454004.3.peg.663"/>
<evidence type="ECO:0000256" key="2">
    <source>
        <dbReference type="SAM" id="SignalP"/>
    </source>
</evidence>
<accession>A0A011QNV8</accession>
<evidence type="ECO:0000313" key="4">
    <source>
        <dbReference type="EMBL" id="EXI90780.1"/>
    </source>
</evidence>